<proteinExistence type="predicted"/>
<dbReference type="STRING" id="1177982.SAMN04489711_11946"/>
<protein>
    <submittedName>
        <fullName evidence="1">Uncharacterized protein</fullName>
    </submittedName>
</protein>
<evidence type="ECO:0000313" key="1">
    <source>
        <dbReference type="EMBL" id="SFF24572.1"/>
    </source>
</evidence>
<accession>A0A1I2H4G0</accession>
<dbReference type="Proteomes" id="UP000199119">
    <property type="component" value="Unassembled WGS sequence"/>
</dbReference>
<dbReference type="AlphaFoldDB" id="A0A1I2H4G0"/>
<name>A0A1I2H4G0_9BURK</name>
<dbReference type="PROSITE" id="PS51257">
    <property type="entry name" value="PROKAR_LIPOPROTEIN"/>
    <property type="match status" value="1"/>
</dbReference>
<organism evidence="1 2">
    <name type="scientific">Paracidovorax wautersii</name>
    <dbReference type="NCBI Taxonomy" id="1177982"/>
    <lineage>
        <taxon>Bacteria</taxon>
        <taxon>Pseudomonadati</taxon>
        <taxon>Pseudomonadota</taxon>
        <taxon>Betaproteobacteria</taxon>
        <taxon>Burkholderiales</taxon>
        <taxon>Comamonadaceae</taxon>
        <taxon>Paracidovorax</taxon>
    </lineage>
</organism>
<evidence type="ECO:0000313" key="2">
    <source>
        <dbReference type="Proteomes" id="UP000199119"/>
    </source>
</evidence>
<keyword evidence="2" id="KW-1185">Reference proteome</keyword>
<gene>
    <name evidence="1" type="ORF">SAMN04489711_11946</name>
</gene>
<dbReference type="EMBL" id="FONX01000019">
    <property type="protein sequence ID" value="SFF24572.1"/>
    <property type="molecule type" value="Genomic_DNA"/>
</dbReference>
<sequence>MQEIAHRRYYASYSFSAMIILSSCSSTKRVHVNPTLTVAAVREQHLQPFAREWVKRVNAAAPAGRAGEIYGGPGVKAALAAARRLGCSAYFVSAGLSLLPEWRQIPSYDLSAVAGESCPPALASREASAAQWWSALNNELGRDRPIASLVCRTDGQVLMALPGSYLSMVADDLFSLSNFQRTKLRLIVSETASVPVWLEPYVIRYDRRLSGVPTAPKGANAYFSQRALGHFANLIVRHKLEAAEIAVQREKVMQELGSASVAPAPKRKSQSDAQIFHWIESVDPRRTRSATALLSEFRRIGFACEQVRFRGVYEQRGKAL</sequence>
<reference evidence="2" key="1">
    <citation type="submission" date="2016-10" db="EMBL/GenBank/DDBJ databases">
        <authorList>
            <person name="Varghese N."/>
            <person name="Submissions S."/>
        </authorList>
    </citation>
    <scope>NUCLEOTIDE SEQUENCE [LARGE SCALE GENOMIC DNA]</scope>
    <source>
        <strain evidence="2">DSM 27981</strain>
    </source>
</reference>